<dbReference type="EMBL" id="SMLW01000583">
    <property type="protein sequence ID" value="MTI26477.1"/>
    <property type="molecule type" value="Genomic_DNA"/>
</dbReference>
<comment type="caution">
    <text evidence="1">The sequence shown here is derived from an EMBL/GenBank/DDBJ whole genome shotgun (WGS) entry which is preliminary data.</text>
</comment>
<organism evidence="1 2">
    <name type="scientific">Fulvivirga kasyanovii</name>
    <dbReference type="NCBI Taxonomy" id="396812"/>
    <lineage>
        <taxon>Bacteria</taxon>
        <taxon>Pseudomonadati</taxon>
        <taxon>Bacteroidota</taxon>
        <taxon>Cytophagia</taxon>
        <taxon>Cytophagales</taxon>
        <taxon>Fulvivirgaceae</taxon>
        <taxon>Fulvivirga</taxon>
    </lineage>
</organism>
<dbReference type="RefSeq" id="WP_155173491.1">
    <property type="nucleotide sequence ID" value="NZ_BAAAFL010000012.1"/>
</dbReference>
<dbReference type="PROSITE" id="PS51257">
    <property type="entry name" value="PROKAR_LIPOPROTEIN"/>
    <property type="match status" value="1"/>
</dbReference>
<proteinExistence type="predicted"/>
<evidence type="ECO:0000313" key="1">
    <source>
        <dbReference type="EMBL" id="MTI26477.1"/>
    </source>
</evidence>
<keyword evidence="2" id="KW-1185">Reference proteome</keyword>
<protein>
    <recommendedName>
        <fullName evidence="3">Lipocalin-like domain-containing protein</fullName>
    </recommendedName>
</protein>
<reference evidence="1 2" key="1">
    <citation type="submission" date="2019-02" db="EMBL/GenBank/DDBJ databases">
        <authorList>
            <person name="Goldberg S.R."/>
            <person name="Haltli B.A."/>
            <person name="Correa H."/>
            <person name="Russell K.G."/>
        </authorList>
    </citation>
    <scope>NUCLEOTIDE SEQUENCE [LARGE SCALE GENOMIC DNA]</scope>
    <source>
        <strain evidence="1 2">JCM 16186</strain>
    </source>
</reference>
<evidence type="ECO:0008006" key="3">
    <source>
        <dbReference type="Google" id="ProtNLM"/>
    </source>
</evidence>
<dbReference type="Proteomes" id="UP000798808">
    <property type="component" value="Unassembled WGS sequence"/>
</dbReference>
<name>A0ABW9RQM6_9BACT</name>
<sequence length="158" mass="18311">MTKHNLIALFILGIISISGCSKNHYSSKIKVPDFYMNDVGRMLINKKWMEVSIEVIQTDTLSKDITGQFMKSDLDDIIVFSEDGTYEFDEGKTKARNESSQIYQKGIWRINEQGEILFFDANGKATSYYIKEISSDKIILTLPVKNRNYYYLMTYKVI</sequence>
<gene>
    <name evidence="1" type="ORF">E1163_16075</name>
</gene>
<evidence type="ECO:0000313" key="2">
    <source>
        <dbReference type="Proteomes" id="UP000798808"/>
    </source>
</evidence>
<accession>A0ABW9RQM6</accession>